<comment type="caution">
    <text evidence="1">The sequence shown here is derived from an EMBL/GenBank/DDBJ whole genome shotgun (WGS) entry which is preliminary data.</text>
</comment>
<evidence type="ECO:0000313" key="1">
    <source>
        <dbReference type="EMBL" id="GET47101.1"/>
    </source>
</evidence>
<evidence type="ECO:0000313" key="2">
    <source>
        <dbReference type="Proteomes" id="UP000398217"/>
    </source>
</evidence>
<gene>
    <name evidence="1" type="ORF">RCZ01_24030</name>
</gene>
<dbReference type="EMBL" id="BLBC01000024">
    <property type="protein sequence ID" value="GET47101.1"/>
    <property type="molecule type" value="Genomic_DNA"/>
</dbReference>
<accession>A0A5M4BBZ4</accession>
<proteinExistence type="predicted"/>
<organism evidence="1 2">
    <name type="scientific">Capnocytophaga felis</name>
    <dbReference type="NCBI Taxonomy" id="2267611"/>
    <lineage>
        <taxon>Bacteria</taxon>
        <taxon>Pseudomonadati</taxon>
        <taxon>Bacteroidota</taxon>
        <taxon>Flavobacteriia</taxon>
        <taxon>Flavobacteriales</taxon>
        <taxon>Flavobacteriaceae</taxon>
        <taxon>Capnocytophaga</taxon>
    </lineage>
</organism>
<name>A0A5M4BBZ4_9FLAO</name>
<dbReference type="RefSeq" id="WP_155285711.1">
    <property type="nucleotide sequence ID" value="NZ_BLBC01000024.1"/>
</dbReference>
<keyword evidence="2" id="KW-1185">Reference proteome</keyword>
<dbReference type="Proteomes" id="UP000398217">
    <property type="component" value="Unassembled WGS sequence"/>
</dbReference>
<sequence>MTTLSEHQVIGKTKDLIQYANLDKEASSTLSKIQMGVGFASVGQGVYENIIHQPERYIPKKEVNAGKRTDVFKRNKKKPQVDDLHPAVFL</sequence>
<protein>
    <submittedName>
        <fullName evidence="1">Uncharacterized protein</fullName>
    </submittedName>
</protein>
<dbReference type="AlphaFoldDB" id="A0A5M4BBZ4"/>
<reference evidence="2" key="1">
    <citation type="journal article" date="2020" name="Int. J. Syst. Evol. Microbiol.">
        <title>Capnocytophaga felis sp. nov. isolated from the feline oral cavity.</title>
        <authorList>
            <person name="Suzuki M."/>
            <person name="Umeda K."/>
            <person name="Kimura M."/>
            <person name="Imaoka K."/>
            <person name="Morikawa S."/>
            <person name="Maeda K."/>
        </authorList>
    </citation>
    <scope>NUCLEOTIDE SEQUENCE [LARGE SCALE GENOMIC DNA]</scope>
    <source>
        <strain evidence="2">KC07070</strain>
    </source>
</reference>